<name>A0ABV5IJP7_9ACTN</name>
<comment type="caution">
    <text evidence="1">The sequence shown here is derived from an EMBL/GenBank/DDBJ whole genome shotgun (WGS) entry which is preliminary data.</text>
</comment>
<proteinExistence type="predicted"/>
<dbReference type="Pfam" id="PF07617">
    <property type="entry name" value="DUF1579"/>
    <property type="match status" value="1"/>
</dbReference>
<reference evidence="1 2" key="1">
    <citation type="submission" date="2024-09" db="EMBL/GenBank/DDBJ databases">
        <authorList>
            <person name="Sun Q."/>
            <person name="Mori K."/>
        </authorList>
    </citation>
    <scope>NUCLEOTIDE SEQUENCE [LARGE SCALE GENOMIC DNA]</scope>
    <source>
        <strain evidence="1 2">CCM 3426</strain>
    </source>
</reference>
<gene>
    <name evidence="1" type="ORF">ACFFV7_26435</name>
</gene>
<protein>
    <submittedName>
        <fullName evidence="1">DUF1579 family protein</fullName>
    </submittedName>
</protein>
<organism evidence="1 2">
    <name type="scientific">Nonomuraea spiralis</name>
    <dbReference type="NCBI Taxonomy" id="46182"/>
    <lineage>
        <taxon>Bacteria</taxon>
        <taxon>Bacillati</taxon>
        <taxon>Actinomycetota</taxon>
        <taxon>Actinomycetes</taxon>
        <taxon>Streptosporangiales</taxon>
        <taxon>Streptosporangiaceae</taxon>
        <taxon>Nonomuraea</taxon>
    </lineage>
</organism>
<keyword evidence="2" id="KW-1185">Reference proteome</keyword>
<dbReference type="Proteomes" id="UP001589647">
    <property type="component" value="Unassembled WGS sequence"/>
</dbReference>
<evidence type="ECO:0000313" key="2">
    <source>
        <dbReference type="Proteomes" id="UP001589647"/>
    </source>
</evidence>
<evidence type="ECO:0000313" key="1">
    <source>
        <dbReference type="EMBL" id="MFB9204758.1"/>
    </source>
</evidence>
<dbReference type="InterPro" id="IPR011473">
    <property type="entry name" value="DUF1579"/>
</dbReference>
<dbReference type="RefSeq" id="WP_125637951.1">
    <property type="nucleotide sequence ID" value="NZ_BMRC01000013.1"/>
</dbReference>
<dbReference type="EMBL" id="JBHMEI010000020">
    <property type="protein sequence ID" value="MFB9204758.1"/>
    <property type="molecule type" value="Genomic_DNA"/>
</dbReference>
<accession>A0ABV5IJP7</accession>
<sequence>MTETANPQNLLPTPDPSLQTLQPLVGTWEMTGKDFGTGEATGGRLAFEWMDGGFFLVQRVEMDHGGATMNGVEYIGHDPESGTLRSHYFDSTGNSFTYVWKLDGRDLNIWFGAEGSPAGFSGALSEDGRTISGRWEWPGGGYEATMTRAG</sequence>